<keyword evidence="2" id="KW-1133">Transmembrane helix</keyword>
<evidence type="ECO:0000256" key="2">
    <source>
        <dbReference type="SAM" id="Phobius"/>
    </source>
</evidence>
<keyword evidence="5" id="KW-1185">Reference proteome</keyword>
<feature type="transmembrane region" description="Helical" evidence="2">
    <location>
        <begin position="290"/>
        <end position="309"/>
    </location>
</feature>
<dbReference type="SUPFAM" id="SSF51735">
    <property type="entry name" value="NAD(P)-binding Rossmann-fold domains"/>
    <property type="match status" value="1"/>
</dbReference>
<evidence type="ECO:0000313" key="4">
    <source>
        <dbReference type="EMBL" id="SPO01015.1"/>
    </source>
</evidence>
<dbReference type="Gene3D" id="3.40.50.720">
    <property type="entry name" value="NAD(P)-binding Rossmann-like Domain"/>
    <property type="match status" value="1"/>
</dbReference>
<comment type="caution">
    <text evidence="4">The sequence shown here is derived from an EMBL/GenBank/DDBJ whole genome shotgun (WGS) entry which is preliminary data.</text>
</comment>
<dbReference type="EMBL" id="ONZQ02000004">
    <property type="protein sequence ID" value="SPO01015.1"/>
    <property type="molecule type" value="Genomic_DNA"/>
</dbReference>
<protein>
    <recommendedName>
        <fullName evidence="3">Saccharopine dehydrogenase NADP binding domain-containing protein</fullName>
    </recommendedName>
</protein>
<feature type="domain" description="Saccharopine dehydrogenase NADP binding" evidence="3">
    <location>
        <begin position="13"/>
        <end position="140"/>
    </location>
</feature>
<keyword evidence="2" id="KW-0812">Transmembrane</keyword>
<dbReference type="PANTHER" id="PTHR12286">
    <property type="entry name" value="SACCHAROPINE DEHYDROGENASE-LIKE OXIDOREDUCTASE"/>
    <property type="match status" value="1"/>
</dbReference>
<sequence length="423" mass="45468">MPIKEHDRQYDLVVWGATGYTGKRVAQHIAAHFPTDLKWALAGRTEPKLRALLKQCAEAAPDRRQPDIQVCNLDRDELAALAKTTRVLISCVGPFAKYGEMAYAACAEQGTSYLDITGEFPFTVAMVKKYEAAAKASGALMIGQAAIESAPPDLLTWCLSKKAREAGGVGLGDVTVVMDIHSRPSGGTLASVIGLFDSYSPSQLISSAAPYANSPVPNPSRRRRPTSLLTRLTGLRTIPHLGLATTSLTHRADGCIVERTWGLLQTVPSLRGNEYGKRFTWDQHMAAPSALGGAVVHIVLAVAGVLLFFPPVRWLAKRLVCEPGDGPDEESSRDDVVRYRGVAAIDGGGGKEVYCEGVFRGSMYIFSAVLVCQAALTLLEDDLDLPGGCYTPACLGQGYIDRLGRHGFPIEGRIIDETNVVVS</sequence>
<dbReference type="GO" id="GO:0009247">
    <property type="term" value="P:glycolipid biosynthetic process"/>
    <property type="evidence" value="ECO:0007669"/>
    <property type="project" value="TreeGrafter"/>
</dbReference>
<dbReference type="PANTHER" id="PTHR12286:SF5">
    <property type="entry name" value="SACCHAROPINE DEHYDROGENASE-LIKE OXIDOREDUCTASE"/>
    <property type="match status" value="1"/>
</dbReference>
<keyword evidence="2" id="KW-0472">Membrane</keyword>
<dbReference type="InterPro" id="IPR036291">
    <property type="entry name" value="NAD(P)-bd_dom_sf"/>
</dbReference>
<proteinExistence type="inferred from homology"/>
<evidence type="ECO:0000256" key="1">
    <source>
        <dbReference type="ARBA" id="ARBA00038048"/>
    </source>
</evidence>
<comment type="similarity">
    <text evidence="1">Belongs to the saccharopine dehydrogenase family.</text>
</comment>
<name>A0AAE8MUS0_9PEZI</name>
<dbReference type="GO" id="GO:0005886">
    <property type="term" value="C:plasma membrane"/>
    <property type="evidence" value="ECO:0007669"/>
    <property type="project" value="TreeGrafter"/>
</dbReference>
<evidence type="ECO:0000313" key="5">
    <source>
        <dbReference type="Proteomes" id="UP001187682"/>
    </source>
</evidence>
<dbReference type="GO" id="GO:0005739">
    <property type="term" value="C:mitochondrion"/>
    <property type="evidence" value="ECO:0007669"/>
    <property type="project" value="TreeGrafter"/>
</dbReference>
<dbReference type="GO" id="GO:0005811">
    <property type="term" value="C:lipid droplet"/>
    <property type="evidence" value="ECO:0007669"/>
    <property type="project" value="TreeGrafter"/>
</dbReference>
<gene>
    <name evidence="4" type="ORF">DNG_03763</name>
</gene>
<dbReference type="InterPro" id="IPR051276">
    <property type="entry name" value="Saccharopine_DH-like_oxidrdct"/>
</dbReference>
<dbReference type="InterPro" id="IPR005097">
    <property type="entry name" value="Sacchrp_dh_NADP-bd"/>
</dbReference>
<dbReference type="Pfam" id="PF03435">
    <property type="entry name" value="Sacchrp_dh_NADP"/>
    <property type="match status" value="1"/>
</dbReference>
<accession>A0AAE8MUS0</accession>
<dbReference type="Proteomes" id="UP001187682">
    <property type="component" value="Unassembled WGS sequence"/>
</dbReference>
<dbReference type="AlphaFoldDB" id="A0AAE8MUS0"/>
<evidence type="ECO:0000259" key="3">
    <source>
        <dbReference type="Pfam" id="PF03435"/>
    </source>
</evidence>
<reference evidence="4" key="1">
    <citation type="submission" date="2018-03" db="EMBL/GenBank/DDBJ databases">
        <authorList>
            <person name="Guldener U."/>
        </authorList>
    </citation>
    <scope>NUCLEOTIDE SEQUENCE</scope>
</reference>
<organism evidence="4 5">
    <name type="scientific">Cephalotrichum gorgonifer</name>
    <dbReference type="NCBI Taxonomy" id="2041049"/>
    <lineage>
        <taxon>Eukaryota</taxon>
        <taxon>Fungi</taxon>
        <taxon>Dikarya</taxon>
        <taxon>Ascomycota</taxon>
        <taxon>Pezizomycotina</taxon>
        <taxon>Sordariomycetes</taxon>
        <taxon>Hypocreomycetidae</taxon>
        <taxon>Microascales</taxon>
        <taxon>Microascaceae</taxon>
        <taxon>Cephalotrichum</taxon>
    </lineage>
</organism>